<protein>
    <recommendedName>
        <fullName evidence="2">Codanin-1 C-terminal domain-containing protein</fullName>
    </recommendedName>
</protein>
<evidence type="ECO:0000313" key="4">
    <source>
        <dbReference type="Proteomes" id="UP001634394"/>
    </source>
</evidence>
<evidence type="ECO:0000256" key="1">
    <source>
        <dbReference type="SAM" id="MobiDB-lite"/>
    </source>
</evidence>
<dbReference type="Pfam" id="PF15296">
    <property type="entry name" value="Codanin-1_C"/>
    <property type="match status" value="1"/>
</dbReference>
<name>A0ABD3WK88_SINWO</name>
<dbReference type="EMBL" id="JBJQND010000006">
    <property type="protein sequence ID" value="KAL3873142.1"/>
    <property type="molecule type" value="Genomic_DNA"/>
</dbReference>
<dbReference type="Proteomes" id="UP001634394">
    <property type="component" value="Unassembled WGS sequence"/>
</dbReference>
<comment type="caution">
    <text evidence="3">The sequence shown here is derived from an EMBL/GenBank/DDBJ whole genome shotgun (WGS) entry which is preliminary data.</text>
</comment>
<dbReference type="PANTHER" id="PTHR28678:SF1">
    <property type="entry name" value="CODANIN-1"/>
    <property type="match status" value="1"/>
</dbReference>
<accession>A0ABD3WK88</accession>
<feature type="domain" description="Codanin-1 C-terminal" evidence="2">
    <location>
        <begin position="959"/>
        <end position="1069"/>
    </location>
</feature>
<sequence>MALILESVYTGKISPEHVVSWIKGNIDKSDPKVPEKLRSCEEPPQEFIPFFLNYLREHTLHLLQCSKSATPSPAKTPSIQRFKKTKLNGCKTENRKRLQLFGSSPATGSDDIKQLSASVFSPDSSHDSSVVTSLIHGTNTESLCDTPKFNGQRSFNGYNSSRISPRCFSQRVNSPHSSFHSPEQLHSRHKLSLGEFIHTPDISSSHQNSWKKKSPHSGGKRDRDKVPSVSPSNSMHRRPGDTRRRGTQSSPLLHDISKQDDSMSSSPPPVFSLASVTDFPPMDLGKSHIGTNDVQSNHNNNNQSSTHRDKKDCDKRASRLLNFSSSAAHSLPQTLLQESRKDKSVLITSHNKEHKMNTPVCMNNKMENPKRRITPTFLKPDSEINRPQNTAFLVAAENVEPSQSKASIKNEDTTLDVTCDSSENLHNLEYERGLLRLEKAKFQQETPSKTDARFSSVTPTKSVMEHSSSFIEMIEALSSEVTNRDKLELLVQLYCACLEANLMPNLVVELYFLTQLLTARGSESPASTADNDIDEANLFASVHNAVYFAVSSFEKERRWLCMLDKGTLRLLSENQRIHAFSPDLQHFLEKIYEEFDCGTYLQFPRSPIGTVSFQADTDNRCNFPSDKSFHVFKRQRDGFYELIREWEERHHSTGWNMTEMMGQRIRTLISEKAELANYIHFARLFQSQLIATCKEDGSQNTDGEEENIALISKLKRTNPEKFKRLQERFIKPMSFGGPCPFPSFPGCQEFFRDFIVAACNPTFNQHLSDTMAAKVIELNNTHFSCSEEGEEGYSENDNDEEKHLFVSTLLTSRLLAKFLGFVTFLPYQSTEKLPDNMESSYVAIRNQQKVPMDLVLCLRTSVTQGRVSLTLPWIVEFLSMMDFMAPHLDYYQLLLFLLLCLHRMTWEQLQVKFTFSHIMVVTLSSWLFSVPVIPEGLFASEIPENVQDIILNESPSALDMTNFVDQSLFYFCCPYIGEIKMLLVEFAVGSNSKASTIKKITPVSADFQAVKSVNEKQLQLQMEENFFHNHPASLKRVVEFVADRTASNFIKKFRFTLLQLSIAEGKEKLLEVLLPKAESSSAGKMKDRMSIEISKIAQEQCLLVKNSAFKECGSYCQSKIPNLMKLLLPDDQSDIVIDTAVKISACMAEEKIVSWMNKHINPGMFQNEFQPELDKFNKTMLVQQKTEHSDLILTSVDPSPLDVRCAAEHCEDLRHPSDVLIDLKDTIKDAVLNGKKIPREKLLSLMKETEDTLCKRQDILPGVFKAFTRLTVDLLLYLTCFQPEFYTDEMISINMSLWRDPTLAQFFSGRVVYMLEASPDPQGSWQRYNGLLVTLVNANIFQLSDLQTVCLKLLVTFTKQDTLVRIGHCLCELAEKCTIGMCSKELQECLEVACDVVAGKSSELTKRIMCIRDKHESLTAADYKNVVS</sequence>
<reference evidence="3 4" key="1">
    <citation type="submission" date="2024-11" db="EMBL/GenBank/DDBJ databases">
        <title>Chromosome-level genome assembly of the freshwater bivalve Anodonta woodiana.</title>
        <authorList>
            <person name="Chen X."/>
        </authorList>
    </citation>
    <scope>NUCLEOTIDE SEQUENCE [LARGE SCALE GENOMIC DNA]</scope>
    <source>
        <strain evidence="3">MN2024</strain>
        <tissue evidence="3">Gills</tissue>
    </source>
</reference>
<evidence type="ECO:0000313" key="3">
    <source>
        <dbReference type="EMBL" id="KAL3873142.1"/>
    </source>
</evidence>
<evidence type="ECO:0000259" key="2">
    <source>
        <dbReference type="Pfam" id="PF15296"/>
    </source>
</evidence>
<feature type="compositionally biased region" description="Low complexity" evidence="1">
    <location>
        <begin position="295"/>
        <end position="305"/>
    </location>
</feature>
<dbReference type="InterPro" id="IPR040031">
    <property type="entry name" value="Codanin-1"/>
</dbReference>
<feature type="region of interest" description="Disordered" evidence="1">
    <location>
        <begin position="199"/>
        <end position="313"/>
    </location>
</feature>
<gene>
    <name evidence="3" type="ORF">ACJMK2_036296</name>
</gene>
<dbReference type="InterPro" id="IPR028171">
    <property type="entry name" value="Codanin-1_C"/>
</dbReference>
<dbReference type="PANTHER" id="PTHR28678">
    <property type="entry name" value="CODANIN-1"/>
    <property type="match status" value="1"/>
</dbReference>
<keyword evidence="4" id="KW-1185">Reference proteome</keyword>
<proteinExistence type="predicted"/>
<organism evidence="3 4">
    <name type="scientific">Sinanodonta woodiana</name>
    <name type="common">Chinese pond mussel</name>
    <name type="synonym">Anodonta woodiana</name>
    <dbReference type="NCBI Taxonomy" id="1069815"/>
    <lineage>
        <taxon>Eukaryota</taxon>
        <taxon>Metazoa</taxon>
        <taxon>Spiralia</taxon>
        <taxon>Lophotrochozoa</taxon>
        <taxon>Mollusca</taxon>
        <taxon>Bivalvia</taxon>
        <taxon>Autobranchia</taxon>
        <taxon>Heteroconchia</taxon>
        <taxon>Palaeoheterodonta</taxon>
        <taxon>Unionida</taxon>
        <taxon>Unionoidea</taxon>
        <taxon>Unionidae</taxon>
        <taxon>Unioninae</taxon>
        <taxon>Sinanodonta</taxon>
    </lineage>
</organism>